<keyword evidence="6 8" id="KW-0472">Membrane</keyword>
<evidence type="ECO:0000256" key="8">
    <source>
        <dbReference type="PROSITE-ProRule" id="PRU01360"/>
    </source>
</evidence>
<dbReference type="EMBL" id="JPRJ01000024">
    <property type="protein sequence ID" value="KFF24992.1"/>
    <property type="molecule type" value="Genomic_DNA"/>
</dbReference>
<dbReference type="NCBIfam" id="TIGR04057">
    <property type="entry name" value="SusC_RagA_signa"/>
    <property type="match status" value="1"/>
</dbReference>
<keyword evidence="4 8" id="KW-0812">Transmembrane</keyword>
<evidence type="ECO:0000256" key="7">
    <source>
        <dbReference type="ARBA" id="ARBA00023237"/>
    </source>
</evidence>
<evidence type="ECO:0000256" key="2">
    <source>
        <dbReference type="ARBA" id="ARBA00022448"/>
    </source>
</evidence>
<evidence type="ECO:0000256" key="6">
    <source>
        <dbReference type="ARBA" id="ARBA00023136"/>
    </source>
</evidence>
<dbReference type="STRING" id="558152.IQ37_12820"/>
<organism evidence="13 14">
    <name type="scientific">Chryseobacterium piperi</name>
    <dbReference type="NCBI Taxonomy" id="558152"/>
    <lineage>
        <taxon>Bacteria</taxon>
        <taxon>Pseudomonadati</taxon>
        <taxon>Bacteroidota</taxon>
        <taxon>Flavobacteriia</taxon>
        <taxon>Flavobacteriales</taxon>
        <taxon>Weeksellaceae</taxon>
        <taxon>Chryseobacterium group</taxon>
        <taxon>Chryseobacterium</taxon>
    </lineage>
</organism>
<dbReference type="InterPro" id="IPR000531">
    <property type="entry name" value="Beta-barrel_TonB"/>
</dbReference>
<dbReference type="InterPro" id="IPR012910">
    <property type="entry name" value="Plug_dom"/>
</dbReference>
<protein>
    <submittedName>
        <fullName evidence="13">TonB-dependent receptor</fullName>
    </submittedName>
</protein>
<evidence type="ECO:0000259" key="12">
    <source>
        <dbReference type="Pfam" id="PF07715"/>
    </source>
</evidence>
<evidence type="ECO:0000259" key="11">
    <source>
        <dbReference type="Pfam" id="PF00593"/>
    </source>
</evidence>
<dbReference type="Gene3D" id="2.170.130.10">
    <property type="entry name" value="TonB-dependent receptor, plug domain"/>
    <property type="match status" value="1"/>
</dbReference>
<evidence type="ECO:0000256" key="9">
    <source>
        <dbReference type="RuleBase" id="RU003357"/>
    </source>
</evidence>
<feature type="signal peptide" evidence="10">
    <location>
        <begin position="1"/>
        <end position="23"/>
    </location>
</feature>
<keyword evidence="13" id="KW-0675">Receptor</keyword>
<reference evidence="13 14" key="1">
    <citation type="submission" date="2014-07" db="EMBL/GenBank/DDBJ databases">
        <title>Genome of Chryseobacterium piperi CTM.</title>
        <authorList>
            <person name="Pipes S.E."/>
            <person name="Stropko S.J."/>
            <person name="Newman J.D."/>
        </authorList>
    </citation>
    <scope>NUCLEOTIDE SEQUENCE [LARGE SCALE GENOMIC DNA]</scope>
    <source>
        <strain evidence="13 14">CTM</strain>
    </source>
</reference>
<keyword evidence="7 8" id="KW-0998">Cell outer membrane</keyword>
<dbReference type="Gene3D" id="2.40.170.20">
    <property type="entry name" value="TonB-dependent receptor, beta-barrel domain"/>
    <property type="match status" value="1"/>
</dbReference>
<dbReference type="Pfam" id="PF00593">
    <property type="entry name" value="TonB_dep_Rec_b-barrel"/>
    <property type="match status" value="1"/>
</dbReference>
<evidence type="ECO:0000313" key="13">
    <source>
        <dbReference type="EMBL" id="KFF24992.1"/>
    </source>
</evidence>
<evidence type="ECO:0000256" key="4">
    <source>
        <dbReference type="ARBA" id="ARBA00022692"/>
    </source>
</evidence>
<dbReference type="AlphaFoldDB" id="A0A086B7S8"/>
<dbReference type="RefSeq" id="WP_034685635.1">
    <property type="nucleotide sequence ID" value="NZ_CP023049.2"/>
</dbReference>
<feature type="domain" description="TonB-dependent receptor plug" evidence="12">
    <location>
        <begin position="48"/>
        <end position="163"/>
    </location>
</feature>
<sequence length="959" mass="106595">MKNFTTVLKIAPAFLLASTVMHAQIKDTATKEKKIEEVVLIGFGAKKKTDLTGSVTAVTEKDFNKGAIVSADQLIQGKAPGVRITTAGGSPDSAPNIRIRGGASLSASNNPLIVIDGIPLDSTNPAGIQNPLALINPNDIESFSILKDASATAIYGARASNGVILIKTKSGGGRLKMSFSTNVSVGQVTKYIDVMDSGQYVNFIKSYFPNDVWKLGVGGSPDNPTTMGRIFDTNWQDVVYRTSVSTDNNFSASGNLFKRLPIRLSLGYNRAEGVVRNDDLERYSAALRITPTFFDKHLKVDINAKGYKIDKNTVDAGGVIGSALSRNPTQPVYSRDVWGQAAGQNYFGGYYQNFYRANGVENLTYDSNPLGLLMQRHRPENTYRFLGNIELDYKFHFLPDLRAVVNMGIESSRTKIRETYDNNARNSVINLTYNSLNDIIYNPGLAYAENQFTNNRNLDAYLVYTRKINDFFTNFLIQGGYSYQDFRYDGNKEQFYADPSGSGLRIPQPNRANPTFGYFNHLNLQSFFGRTNIDILNKYLFTASLRADASSLFNGFNNQWGYFPSAAFAWKMQEESFLKNSTAVKELKLRIGWGQTGQQDITGPAGGFYPSRPLFSLGSENSQYLPGFNIYSALGFNPDLKWETTTSWNIGVDFSLFRGNIVSGSIDLYDRKSTDLLLKSPVPPGQGLTNEIVRNVGSLRNRGVEMNLNVNPIKTENVNWNVFGNLSYNKGKILELGYYDRISAGGGLPVGTGVNIAYHVVGLQPNSAWVFEQVYDTNGNPIADTFVDRNGDGKITNEDRYNAQLIPNFTFGFGTSLNYKNWDLTANFRGQIGGKVYDGRHVAQGFVNQARTPNSEHLSNLLDFSNGQYSPNLIQPTDNMYFSDYFLHDASFLRLDNVTLGYNIENIFGNKVSLRVYGSVNNAFIITKYKGQDPENFGGIDNNFYPRPRIYTVGFNFNF</sequence>
<dbReference type="Proteomes" id="UP000028709">
    <property type="component" value="Unassembled WGS sequence"/>
</dbReference>
<dbReference type="PROSITE" id="PS52016">
    <property type="entry name" value="TONB_DEPENDENT_REC_3"/>
    <property type="match status" value="1"/>
</dbReference>
<dbReference type="eggNOG" id="COG1629">
    <property type="taxonomic scope" value="Bacteria"/>
</dbReference>
<dbReference type="InterPro" id="IPR036942">
    <property type="entry name" value="Beta-barrel_TonB_sf"/>
</dbReference>
<dbReference type="InterPro" id="IPR023996">
    <property type="entry name" value="TonB-dep_OMP_SusC/RagA"/>
</dbReference>
<comment type="caution">
    <text evidence="13">The sequence shown here is derived from an EMBL/GenBank/DDBJ whole genome shotgun (WGS) entry which is preliminary data.</text>
</comment>
<comment type="similarity">
    <text evidence="8 9">Belongs to the TonB-dependent receptor family.</text>
</comment>
<dbReference type="SUPFAM" id="SSF56935">
    <property type="entry name" value="Porins"/>
    <property type="match status" value="1"/>
</dbReference>
<keyword evidence="10" id="KW-0732">Signal</keyword>
<dbReference type="InterPro" id="IPR037066">
    <property type="entry name" value="Plug_dom_sf"/>
</dbReference>
<feature type="domain" description="TonB-dependent receptor-like beta-barrel" evidence="11">
    <location>
        <begin position="337"/>
        <end position="922"/>
    </location>
</feature>
<gene>
    <name evidence="13" type="ORF">IQ37_12820</name>
</gene>
<keyword evidence="5 9" id="KW-0798">TonB box</keyword>
<proteinExistence type="inferred from homology"/>
<evidence type="ECO:0000256" key="5">
    <source>
        <dbReference type="ARBA" id="ARBA00023077"/>
    </source>
</evidence>
<dbReference type="Pfam" id="PF07715">
    <property type="entry name" value="Plug"/>
    <property type="match status" value="1"/>
</dbReference>
<evidence type="ECO:0000313" key="14">
    <source>
        <dbReference type="Proteomes" id="UP000028709"/>
    </source>
</evidence>
<keyword evidence="2 8" id="KW-0813">Transport</keyword>
<dbReference type="OrthoDB" id="9768177at2"/>
<name>A0A086B7S8_9FLAO</name>
<comment type="subcellular location">
    <subcellularLocation>
        <location evidence="1 8">Cell outer membrane</location>
        <topology evidence="1 8">Multi-pass membrane protein</topology>
    </subcellularLocation>
</comment>
<evidence type="ECO:0000256" key="3">
    <source>
        <dbReference type="ARBA" id="ARBA00022452"/>
    </source>
</evidence>
<accession>A0A086B7S8</accession>
<evidence type="ECO:0000256" key="1">
    <source>
        <dbReference type="ARBA" id="ARBA00004571"/>
    </source>
</evidence>
<evidence type="ECO:0000256" key="10">
    <source>
        <dbReference type="SAM" id="SignalP"/>
    </source>
</evidence>
<feature type="chain" id="PRO_5001803961" evidence="10">
    <location>
        <begin position="24"/>
        <end position="959"/>
    </location>
</feature>
<dbReference type="NCBIfam" id="TIGR04056">
    <property type="entry name" value="OMP_RagA_SusC"/>
    <property type="match status" value="1"/>
</dbReference>
<keyword evidence="3 8" id="KW-1134">Transmembrane beta strand</keyword>
<dbReference type="GO" id="GO:0009279">
    <property type="term" value="C:cell outer membrane"/>
    <property type="evidence" value="ECO:0007669"/>
    <property type="project" value="UniProtKB-SubCell"/>
</dbReference>
<keyword evidence="14" id="KW-1185">Reference proteome</keyword>
<dbReference type="InterPro" id="IPR023997">
    <property type="entry name" value="TonB-dep_OMP_SusC/RagA_CS"/>
</dbReference>
<dbReference type="InterPro" id="IPR039426">
    <property type="entry name" value="TonB-dep_rcpt-like"/>
</dbReference>